<proteinExistence type="predicted"/>
<evidence type="ECO:0000313" key="2">
    <source>
        <dbReference type="EMBL" id="MFH6772695.1"/>
    </source>
</evidence>
<keyword evidence="1" id="KW-0472">Membrane</keyword>
<feature type="transmembrane region" description="Helical" evidence="1">
    <location>
        <begin position="136"/>
        <end position="161"/>
    </location>
</feature>
<sequence length="324" mass="37880">MFLQITGYMTLIGLTLYLGLRPVSGRYFVDMATYYNYFQNYSLGAHVTSSKDVVFHYFMKFSSHFMTAHGFFLLMDIIYIYPLYLFSKKYFKQYWYYSFLVLIVSFSFYSYGTNGIRNGAATSLFVLGLCFPENKIKTGICFITAALFHKSLTLPIGAYLLTLMYNNPKTYLIAWLAAIPVSLVAGSVFVSLFSSLGFDDRLAGYLTGQGNLDVPVYTGFRWDFIFYSSFAVFAGWYFIIKKGFHDTFYFKILNIYLICNAFWILVIRAPFSNRFAYLSWFLMGIVIMYPILKQPLFKNHQLFISKIITVYFLFTFLMYFVYYN</sequence>
<keyword evidence="3" id="KW-1185">Reference proteome</keyword>
<evidence type="ECO:0000256" key="1">
    <source>
        <dbReference type="SAM" id="Phobius"/>
    </source>
</evidence>
<organism evidence="2 3">
    <name type="scientific">Gaetbulibacter aestuarii</name>
    <dbReference type="NCBI Taxonomy" id="1502358"/>
    <lineage>
        <taxon>Bacteria</taxon>
        <taxon>Pseudomonadati</taxon>
        <taxon>Bacteroidota</taxon>
        <taxon>Flavobacteriia</taxon>
        <taxon>Flavobacteriales</taxon>
        <taxon>Flavobacteriaceae</taxon>
        <taxon>Gaetbulibacter</taxon>
    </lineage>
</organism>
<name>A0ABW7N1Q7_9FLAO</name>
<feature type="transmembrane region" description="Helical" evidence="1">
    <location>
        <begin position="173"/>
        <end position="196"/>
    </location>
</feature>
<dbReference type="InterPro" id="IPR049458">
    <property type="entry name" value="EpsG-like"/>
</dbReference>
<reference evidence="2 3" key="1">
    <citation type="submission" date="2024-02" db="EMBL/GenBank/DDBJ databases">
        <title>A Gaetbulibacter species isolated from tidal flats and genomic insights of their niches.</title>
        <authorList>
            <person name="Ye Y."/>
        </authorList>
    </citation>
    <scope>NUCLEOTIDE SEQUENCE [LARGE SCALE GENOMIC DNA]</scope>
    <source>
        <strain evidence="2 3">KYW382</strain>
    </source>
</reference>
<feature type="transmembrane region" description="Helical" evidence="1">
    <location>
        <begin position="224"/>
        <end position="240"/>
    </location>
</feature>
<accession>A0ABW7N1Q7</accession>
<comment type="caution">
    <text evidence="2">The sequence shown here is derived from an EMBL/GenBank/DDBJ whole genome shotgun (WGS) entry which is preliminary data.</text>
</comment>
<feature type="transmembrane region" description="Helical" evidence="1">
    <location>
        <begin position="252"/>
        <end position="269"/>
    </location>
</feature>
<protein>
    <submittedName>
        <fullName evidence="2">EpsG family protein</fullName>
    </submittedName>
</protein>
<dbReference type="Pfam" id="PF14897">
    <property type="entry name" value="EpsG"/>
    <property type="match status" value="1"/>
</dbReference>
<keyword evidence="1" id="KW-0812">Transmembrane</keyword>
<dbReference type="RefSeq" id="WP_344741871.1">
    <property type="nucleotide sequence ID" value="NZ_BAABAY010000006.1"/>
</dbReference>
<dbReference type="Proteomes" id="UP001610100">
    <property type="component" value="Unassembled WGS sequence"/>
</dbReference>
<keyword evidence="1" id="KW-1133">Transmembrane helix</keyword>
<feature type="transmembrane region" description="Helical" evidence="1">
    <location>
        <begin position="304"/>
        <end position="322"/>
    </location>
</feature>
<dbReference type="EMBL" id="JBAWKB010000004">
    <property type="protein sequence ID" value="MFH6772695.1"/>
    <property type="molecule type" value="Genomic_DNA"/>
</dbReference>
<feature type="transmembrane region" description="Helical" evidence="1">
    <location>
        <begin position="94"/>
        <end position="116"/>
    </location>
</feature>
<gene>
    <name evidence="2" type="ORF">V8G58_12200</name>
</gene>
<feature type="transmembrane region" description="Helical" evidence="1">
    <location>
        <begin position="275"/>
        <end position="292"/>
    </location>
</feature>
<evidence type="ECO:0000313" key="3">
    <source>
        <dbReference type="Proteomes" id="UP001610100"/>
    </source>
</evidence>
<feature type="transmembrane region" description="Helical" evidence="1">
    <location>
        <begin position="65"/>
        <end position="87"/>
    </location>
</feature>